<feature type="compositionally biased region" description="Low complexity" evidence="1">
    <location>
        <begin position="604"/>
        <end position="616"/>
    </location>
</feature>
<feature type="region of interest" description="Disordered" evidence="1">
    <location>
        <begin position="593"/>
        <end position="616"/>
    </location>
</feature>
<dbReference type="EMBL" id="BAAANT010000007">
    <property type="protein sequence ID" value="GAA2136909.1"/>
    <property type="molecule type" value="Genomic_DNA"/>
</dbReference>
<sequence length="634" mass="67947">MGLRDLVIDAWSWLNYKPIMANPIRRGSGPFGELAAGWVPPEDLRRLQAYKLLAAYDNNQAGQLAAVAGDESGLERRELGDASKLIDTALGYMLGSEQTIVVPGAEHQGSQAQPAGAAQALAVQGRLREWGEKELLPLRIQQCERAAVRCGDAVYTLAWEPAKGRPALRTIDAGFYFPEWTDDEVDAAEYPARVHFAWELPADDRRGLKARLRRITYELGPIGPATKPGQSKDGRPVREWAYSDTGEAMVIVGDQLNADTGRITRTYRWAPGRPSGVTCYLTDAEWLLEDLKAGEDVYNLPPEKAAYRVRSDGEVLQALDLMIDFLPVVHVTNTIPDAGEHWGQPSIAKVMQVLDELAATDSDSAAASATTGTPIIGLSGVRLPKDRTTGATLPLQVRAGTVWSLSEGGSMDTLDTSAQLAELRARVDHLLDRVAGNSRLTSSGLGTLDPSAVPSGYALQLALGPLDALVSAMRLARAHKYVLLFKMVCRLHQAGQAEGWPAGETLPSKLVWGPHTPTDRAAVLDEVTKGFQAGVLSLETSVRMLADAGYPIEDATQEVKRIQARAFVAAVALADATADNGAVREYLGLPKASPEIPKVPLPAPAKSATTTPASAASGNVRLVAAGRLDSQAQK</sequence>
<evidence type="ECO:0000256" key="1">
    <source>
        <dbReference type="SAM" id="MobiDB-lite"/>
    </source>
</evidence>
<name>A0ABN2Z574_9ACTN</name>
<dbReference type="Proteomes" id="UP001422759">
    <property type="component" value="Unassembled WGS sequence"/>
</dbReference>
<protein>
    <recommendedName>
        <fullName evidence="4">SPP1 Gp6-like portal protein</fullName>
    </recommendedName>
</protein>
<evidence type="ECO:0008006" key="4">
    <source>
        <dbReference type="Google" id="ProtNLM"/>
    </source>
</evidence>
<comment type="caution">
    <text evidence="2">The sequence shown here is derived from an EMBL/GenBank/DDBJ whole genome shotgun (WGS) entry which is preliminary data.</text>
</comment>
<evidence type="ECO:0000313" key="2">
    <source>
        <dbReference type="EMBL" id="GAA2136909.1"/>
    </source>
</evidence>
<reference evidence="2 3" key="1">
    <citation type="journal article" date="2019" name="Int. J. Syst. Evol. Microbiol.">
        <title>The Global Catalogue of Microorganisms (GCM) 10K type strain sequencing project: providing services to taxonomists for standard genome sequencing and annotation.</title>
        <authorList>
            <consortium name="The Broad Institute Genomics Platform"/>
            <consortium name="The Broad Institute Genome Sequencing Center for Infectious Disease"/>
            <person name="Wu L."/>
            <person name="Ma J."/>
        </authorList>
    </citation>
    <scope>NUCLEOTIDE SEQUENCE [LARGE SCALE GENOMIC DNA]</scope>
    <source>
        <strain evidence="2 3">JCM 14560</strain>
    </source>
</reference>
<proteinExistence type="predicted"/>
<evidence type="ECO:0000313" key="3">
    <source>
        <dbReference type="Proteomes" id="UP001422759"/>
    </source>
</evidence>
<accession>A0ABN2Z574</accession>
<organism evidence="2 3">
    <name type="scientific">Kitasatospora kazusensis</name>
    <dbReference type="NCBI Taxonomy" id="407974"/>
    <lineage>
        <taxon>Bacteria</taxon>
        <taxon>Bacillati</taxon>
        <taxon>Actinomycetota</taxon>
        <taxon>Actinomycetes</taxon>
        <taxon>Kitasatosporales</taxon>
        <taxon>Streptomycetaceae</taxon>
        <taxon>Kitasatospora</taxon>
    </lineage>
</organism>
<keyword evidence="3" id="KW-1185">Reference proteome</keyword>
<dbReference type="RefSeq" id="WP_344462420.1">
    <property type="nucleotide sequence ID" value="NZ_BAAANT010000007.1"/>
</dbReference>
<gene>
    <name evidence="2" type="ORF">GCM10009760_16770</name>
</gene>